<dbReference type="Proteomes" id="UP001172386">
    <property type="component" value="Unassembled WGS sequence"/>
</dbReference>
<gene>
    <name evidence="1" type="ORF">H2198_004452</name>
</gene>
<evidence type="ECO:0000313" key="1">
    <source>
        <dbReference type="EMBL" id="KAJ9657226.1"/>
    </source>
</evidence>
<keyword evidence="2" id="KW-1185">Reference proteome</keyword>
<reference evidence="1" key="1">
    <citation type="submission" date="2022-10" db="EMBL/GenBank/DDBJ databases">
        <title>Culturing micro-colonial fungi from biological soil crusts in the Mojave desert and describing Neophaeococcomyces mojavensis, and introducing the new genera and species Taxawa tesnikishii.</title>
        <authorList>
            <person name="Kurbessoian T."/>
            <person name="Stajich J.E."/>
        </authorList>
    </citation>
    <scope>NUCLEOTIDE SEQUENCE</scope>
    <source>
        <strain evidence="1">JES_112</strain>
    </source>
</reference>
<accession>A0ACC3A8I3</accession>
<sequence>MHSWYFPDGKAWRDRFGHHDDSDEVSANEELLTSIYNGCELCSLLRRALDEAEPVGSVVKREKAGIPILRHGWSRPAKPKHKRHPEDTGIILAVREEGELEVTDATRVGQLLWRTPEMGLGYAKKAIIFEAADSPGAYKLCQKWLEICQSSHPQCKIKRSKDGLAPKRLIQVDNEDHGTFNIRLVLSAALLPTDEKYVALSHCWGGGTGFVKTTKSNVDQRYISIDWVELSKTFKDSIKTVHALGSKYLWIDSLCIVQDDADEIVQECAKMEMIYSCADFTICAADAANGLDGLFMTRDRTYAEGISIRAKNIWTVPRGGSLMEGVLGRFDGNPANAEVFIYPKPKFFARALQGPLSTRGWTLQERELSPRILHFTRDRILWECRTCIASEDEPEMALKTEVAKAMSAELSPERVLDSQNLVMQSRKQGMSSVKSAWSILVEMYSRRQLSVATDKLVAIAGIARSIAAKRDPNDKYLAGLWRDGLLTGLCWYPEKSRNTIGITGESRVWPPTILDNRIPSWSWASYNGSVKHYGDDWFGGYWKLDVDNEGKETYVKVPETIKVVEAEVTLSTKDAYGAISQARIKLDGFGAFVQISEDMCSQTPRLLSSSSRKCYGIHIAQTTESSPRWVEDTVPGDSSWWTNNAVPRGRALVSNDAFQRSSATENALVYFDTDPDKLVEQKFVLFQLGTGKPPHGGKPDRICGLVLLEIQAQPKKYRRVGMFDVYRNDVYWGNAKRKMTVLIV</sequence>
<organism evidence="1 2">
    <name type="scientific">Neophaeococcomyces mojaviensis</name>
    <dbReference type="NCBI Taxonomy" id="3383035"/>
    <lineage>
        <taxon>Eukaryota</taxon>
        <taxon>Fungi</taxon>
        <taxon>Dikarya</taxon>
        <taxon>Ascomycota</taxon>
        <taxon>Pezizomycotina</taxon>
        <taxon>Eurotiomycetes</taxon>
        <taxon>Chaetothyriomycetidae</taxon>
        <taxon>Chaetothyriales</taxon>
        <taxon>Chaetothyriales incertae sedis</taxon>
        <taxon>Neophaeococcomyces</taxon>
    </lineage>
</organism>
<protein>
    <submittedName>
        <fullName evidence="1">Uncharacterized protein</fullName>
    </submittedName>
</protein>
<comment type="caution">
    <text evidence="1">The sequence shown here is derived from an EMBL/GenBank/DDBJ whole genome shotgun (WGS) entry which is preliminary data.</text>
</comment>
<proteinExistence type="predicted"/>
<dbReference type="EMBL" id="JAPDRQ010000067">
    <property type="protein sequence ID" value="KAJ9657226.1"/>
    <property type="molecule type" value="Genomic_DNA"/>
</dbReference>
<evidence type="ECO:0000313" key="2">
    <source>
        <dbReference type="Proteomes" id="UP001172386"/>
    </source>
</evidence>
<name>A0ACC3A8I3_9EURO</name>